<dbReference type="AlphaFoldDB" id="A0A2T5PAJ0"/>
<evidence type="ECO:0000256" key="2">
    <source>
        <dbReference type="ARBA" id="ARBA00022768"/>
    </source>
</evidence>
<evidence type="ECO:0000256" key="1">
    <source>
        <dbReference type="ARBA" id="ARBA00022741"/>
    </source>
</evidence>
<dbReference type="OrthoDB" id="9803139at2"/>
<keyword evidence="3" id="KW-0648">Protein biosynthesis</keyword>
<evidence type="ECO:0000259" key="5">
    <source>
        <dbReference type="Pfam" id="PF03143"/>
    </source>
</evidence>
<dbReference type="Proteomes" id="UP000244064">
    <property type="component" value="Unassembled WGS sequence"/>
</dbReference>
<dbReference type="InterPro" id="IPR004160">
    <property type="entry name" value="Transl_elong_EFTu/EF1A_C"/>
</dbReference>
<keyword evidence="2" id="KW-0251">Elongation factor</keyword>
<keyword evidence="1" id="KW-0547">Nucleotide-binding</keyword>
<keyword evidence="7" id="KW-1185">Reference proteome</keyword>
<sequence length="113" mass="12521">MTKYEEFTDYHLSAKVFVIETEFGGRKGPIFDDYRGQFLWHIDGETCTDWDARYVFEGGQVAPGESAMCKIVVSNNLIKYSGGNFPEGAQFGIREGSRVVAVGVIESSKVPNA</sequence>
<dbReference type="Gene3D" id="2.40.30.10">
    <property type="entry name" value="Translation factors"/>
    <property type="match status" value="1"/>
</dbReference>
<evidence type="ECO:0000313" key="6">
    <source>
        <dbReference type="EMBL" id="PTU74759.1"/>
    </source>
</evidence>
<comment type="caution">
    <text evidence="6">The sequence shown here is derived from an EMBL/GenBank/DDBJ whole genome shotgun (WGS) entry which is preliminary data.</text>
</comment>
<organism evidence="6 7">
    <name type="scientific">Pseudomonas mangrovi</name>
    <dbReference type="NCBI Taxonomy" id="2161748"/>
    <lineage>
        <taxon>Bacteria</taxon>
        <taxon>Pseudomonadati</taxon>
        <taxon>Pseudomonadota</taxon>
        <taxon>Gammaproteobacteria</taxon>
        <taxon>Pseudomonadales</taxon>
        <taxon>Pseudomonadaceae</taxon>
        <taxon>Pseudomonas</taxon>
    </lineage>
</organism>
<feature type="domain" description="Translation elongation factor EFTu/EF1A C-terminal" evidence="5">
    <location>
        <begin position="11"/>
        <end position="106"/>
    </location>
</feature>
<proteinExistence type="predicted"/>
<dbReference type="GO" id="GO:0003746">
    <property type="term" value="F:translation elongation factor activity"/>
    <property type="evidence" value="ECO:0007669"/>
    <property type="project" value="UniProtKB-KW"/>
</dbReference>
<accession>A0A2T5PAJ0</accession>
<evidence type="ECO:0000256" key="4">
    <source>
        <dbReference type="ARBA" id="ARBA00023134"/>
    </source>
</evidence>
<protein>
    <recommendedName>
        <fullName evidence="5">Translation elongation factor EFTu/EF1A C-terminal domain-containing protein</fullName>
    </recommendedName>
</protein>
<dbReference type="EMBL" id="QASN01000014">
    <property type="protein sequence ID" value="PTU74759.1"/>
    <property type="molecule type" value="Genomic_DNA"/>
</dbReference>
<gene>
    <name evidence="6" type="ORF">DBO85_07595</name>
</gene>
<dbReference type="InterPro" id="IPR009001">
    <property type="entry name" value="Transl_elong_EF1A/Init_IF2_C"/>
</dbReference>
<evidence type="ECO:0000256" key="3">
    <source>
        <dbReference type="ARBA" id="ARBA00022917"/>
    </source>
</evidence>
<reference evidence="6 7" key="1">
    <citation type="submission" date="2018-04" db="EMBL/GenBank/DDBJ databases">
        <title>Pseudomonas sp. nov., isolated from mangrove soil.</title>
        <authorList>
            <person name="Chen C."/>
        </authorList>
    </citation>
    <scope>NUCLEOTIDE SEQUENCE [LARGE SCALE GENOMIC DNA]</scope>
    <source>
        <strain evidence="6 7">TC-11</strain>
    </source>
</reference>
<dbReference type="Pfam" id="PF03143">
    <property type="entry name" value="GTP_EFTU_D3"/>
    <property type="match status" value="1"/>
</dbReference>
<dbReference type="GO" id="GO:0005525">
    <property type="term" value="F:GTP binding"/>
    <property type="evidence" value="ECO:0007669"/>
    <property type="project" value="UniProtKB-KW"/>
</dbReference>
<name>A0A2T5PAJ0_9PSED</name>
<evidence type="ECO:0000313" key="7">
    <source>
        <dbReference type="Proteomes" id="UP000244064"/>
    </source>
</evidence>
<keyword evidence="4" id="KW-0342">GTP-binding</keyword>
<dbReference type="SUPFAM" id="SSF50465">
    <property type="entry name" value="EF-Tu/eEF-1alpha/eIF2-gamma C-terminal domain"/>
    <property type="match status" value="1"/>
</dbReference>
<dbReference type="RefSeq" id="WP_108106661.1">
    <property type="nucleotide sequence ID" value="NZ_QASN01000014.1"/>
</dbReference>